<dbReference type="Pfam" id="PF25954">
    <property type="entry name" value="Beta-barrel_RND_2"/>
    <property type="match status" value="1"/>
</dbReference>
<dbReference type="PANTHER" id="PTHR30386:SF19">
    <property type="entry name" value="MULTIDRUG EXPORT PROTEIN EMRA-RELATED"/>
    <property type="match status" value="1"/>
</dbReference>
<evidence type="ECO:0000313" key="8">
    <source>
        <dbReference type="Proteomes" id="UP001375743"/>
    </source>
</evidence>
<name>A0ABU8XPZ5_9PROT</name>
<feature type="compositionally biased region" description="Basic and acidic residues" evidence="3">
    <location>
        <begin position="13"/>
        <end position="24"/>
    </location>
</feature>
<reference evidence="7 8" key="1">
    <citation type="submission" date="2024-01" db="EMBL/GenBank/DDBJ databases">
        <title>Multi-omics insights into the function and evolution of sodium benzoate biodegradation pathways in Benzoatithermus flavus gen. nov., sp. nov. from hot spring.</title>
        <authorList>
            <person name="Hu C.-J."/>
            <person name="Li W.-J."/>
        </authorList>
    </citation>
    <scope>NUCLEOTIDE SEQUENCE [LARGE SCALE GENOMIC DNA]</scope>
    <source>
        <strain evidence="7 8">SYSU G07066</strain>
    </source>
</reference>
<keyword evidence="4" id="KW-0472">Membrane</keyword>
<dbReference type="RefSeq" id="WP_418158837.1">
    <property type="nucleotide sequence ID" value="NZ_JBBLZC010000006.1"/>
</dbReference>
<evidence type="ECO:0000256" key="4">
    <source>
        <dbReference type="SAM" id="Phobius"/>
    </source>
</evidence>
<evidence type="ECO:0000259" key="5">
    <source>
        <dbReference type="Pfam" id="PF25917"/>
    </source>
</evidence>
<dbReference type="InterPro" id="IPR058625">
    <property type="entry name" value="MdtA-like_BSH"/>
</dbReference>
<dbReference type="Gene3D" id="1.10.287.470">
    <property type="entry name" value="Helix hairpin bin"/>
    <property type="match status" value="2"/>
</dbReference>
<dbReference type="InterPro" id="IPR050739">
    <property type="entry name" value="MFP"/>
</dbReference>
<protein>
    <submittedName>
        <fullName evidence="7">HlyD family secretion protein</fullName>
    </submittedName>
</protein>
<evidence type="ECO:0000256" key="3">
    <source>
        <dbReference type="SAM" id="MobiDB-lite"/>
    </source>
</evidence>
<dbReference type="Proteomes" id="UP001375743">
    <property type="component" value="Unassembled WGS sequence"/>
</dbReference>
<proteinExistence type="predicted"/>
<feature type="domain" description="Multidrug resistance protein MdtA-like barrel-sandwich hybrid" evidence="5">
    <location>
        <begin position="83"/>
        <end position="273"/>
    </location>
</feature>
<dbReference type="SUPFAM" id="SSF111369">
    <property type="entry name" value="HlyD-like secretion proteins"/>
    <property type="match status" value="2"/>
</dbReference>
<feature type="region of interest" description="Disordered" evidence="3">
    <location>
        <begin position="1"/>
        <end position="33"/>
    </location>
</feature>
<evidence type="ECO:0000259" key="6">
    <source>
        <dbReference type="Pfam" id="PF25954"/>
    </source>
</evidence>
<keyword evidence="2" id="KW-0175">Coiled coil</keyword>
<comment type="caution">
    <text evidence="7">The sequence shown here is derived from an EMBL/GenBank/DDBJ whole genome shotgun (WGS) entry which is preliminary data.</text>
</comment>
<feature type="transmembrane region" description="Helical" evidence="4">
    <location>
        <begin position="43"/>
        <end position="65"/>
    </location>
</feature>
<dbReference type="Gene3D" id="2.40.30.170">
    <property type="match status" value="1"/>
</dbReference>
<gene>
    <name evidence="7" type="ORF">U1T56_07470</name>
</gene>
<evidence type="ECO:0000256" key="1">
    <source>
        <dbReference type="ARBA" id="ARBA00004196"/>
    </source>
</evidence>
<dbReference type="Pfam" id="PF25917">
    <property type="entry name" value="BSH_RND"/>
    <property type="match status" value="1"/>
</dbReference>
<dbReference type="InterPro" id="IPR058792">
    <property type="entry name" value="Beta-barrel_RND_2"/>
</dbReference>
<dbReference type="PANTHER" id="PTHR30386">
    <property type="entry name" value="MEMBRANE FUSION SUBUNIT OF EMRAB-TOLC MULTIDRUG EFFLUX PUMP"/>
    <property type="match status" value="1"/>
</dbReference>
<feature type="coiled-coil region" evidence="2">
    <location>
        <begin position="122"/>
        <end position="208"/>
    </location>
</feature>
<dbReference type="Gene3D" id="2.40.50.100">
    <property type="match status" value="1"/>
</dbReference>
<keyword evidence="8" id="KW-1185">Reference proteome</keyword>
<sequence>MAETAGRANVTALRKDETAREGRGEAAPGRSRARLDRKSRRQIVRWSLLILGPLLVVLGIGWFWLTGGRYVSTDNAYVQADLVNVATDVAGLVKTIQVHDNQEVRKGDVLFTLDDSTYRNALASAEANLALARTDLEALKASYAQNRAAIAKAEADVTFYEKEYQRQLDLVNRRVAPQSQLDAAQHDLAAARNQLAALKQQLAGIAAQLGGDADAPVERHPRYQAALAAHDQAARNLDHTIVRAPMDGITAQVASLQPGEYLQAGQAAFALVATDHVWVEANPKETDLTFVRPGQPATVTVDTYPGHVWEGTVASLSPASQAQFSLLPAQNTSGNWVKVVQRIPIRIQVRTRPGEPQLRAGMSAEIEIDTGHQRHLRDLLAWL</sequence>
<feature type="domain" description="CusB-like beta-barrel" evidence="6">
    <location>
        <begin position="277"/>
        <end position="323"/>
    </location>
</feature>
<keyword evidence="4" id="KW-1133">Transmembrane helix</keyword>
<comment type="subcellular location">
    <subcellularLocation>
        <location evidence="1">Cell envelope</location>
    </subcellularLocation>
</comment>
<evidence type="ECO:0000313" key="7">
    <source>
        <dbReference type="EMBL" id="MEK0082984.1"/>
    </source>
</evidence>
<dbReference type="EMBL" id="JBBLZC010000006">
    <property type="protein sequence ID" value="MEK0082984.1"/>
    <property type="molecule type" value="Genomic_DNA"/>
</dbReference>
<keyword evidence="4" id="KW-0812">Transmembrane</keyword>
<organism evidence="7 8">
    <name type="scientific">Benzoatithermus flavus</name>
    <dbReference type="NCBI Taxonomy" id="3108223"/>
    <lineage>
        <taxon>Bacteria</taxon>
        <taxon>Pseudomonadati</taxon>
        <taxon>Pseudomonadota</taxon>
        <taxon>Alphaproteobacteria</taxon>
        <taxon>Geminicoccales</taxon>
        <taxon>Geminicoccaceae</taxon>
        <taxon>Benzoatithermus</taxon>
    </lineage>
</organism>
<accession>A0ABU8XPZ5</accession>
<evidence type="ECO:0000256" key="2">
    <source>
        <dbReference type="SAM" id="Coils"/>
    </source>
</evidence>